<reference evidence="6" key="1">
    <citation type="submission" date="2017-11" db="EMBL/GenBank/DDBJ databases">
        <authorList>
            <person name="Kuznetsova I."/>
            <person name="Sazanova A."/>
            <person name="Chirak E."/>
            <person name="Safronova V."/>
            <person name="Willems A."/>
        </authorList>
    </citation>
    <scope>NUCLEOTIDE SEQUENCE [LARGE SCALE GENOMIC DNA]</scope>
    <source>
        <strain evidence="6">STM 196</strain>
    </source>
</reference>
<dbReference type="OrthoDB" id="9772407at2"/>
<feature type="site" description="Lowers pKa of active site Tyr" evidence="3">
    <location>
        <position position="78"/>
    </location>
</feature>
<organism evidence="5 6">
    <name type="scientific">Phyllobacterium brassicacearum</name>
    <dbReference type="NCBI Taxonomy" id="314235"/>
    <lineage>
        <taxon>Bacteria</taxon>
        <taxon>Pseudomonadati</taxon>
        <taxon>Pseudomonadota</taxon>
        <taxon>Alphaproteobacteria</taxon>
        <taxon>Hyphomicrobiales</taxon>
        <taxon>Phyllobacteriaceae</taxon>
        <taxon>Phyllobacterium</taxon>
    </lineage>
</organism>
<dbReference type="PANTHER" id="PTHR43638:SF3">
    <property type="entry name" value="ALDEHYDE REDUCTASE"/>
    <property type="match status" value="1"/>
</dbReference>
<keyword evidence="6" id="KW-1185">Reference proteome</keyword>
<dbReference type="Gene3D" id="3.20.20.100">
    <property type="entry name" value="NADP-dependent oxidoreductase domain"/>
    <property type="match status" value="1"/>
</dbReference>
<dbReference type="Pfam" id="PF00248">
    <property type="entry name" value="Aldo_ket_red"/>
    <property type="match status" value="1"/>
</dbReference>
<dbReference type="PANTHER" id="PTHR43638">
    <property type="entry name" value="OXIDOREDUCTASE, ALDO/KETO REDUCTASE FAMILY PROTEIN"/>
    <property type="match status" value="1"/>
</dbReference>
<dbReference type="PRINTS" id="PR00069">
    <property type="entry name" value="ALDKETRDTASE"/>
</dbReference>
<evidence type="ECO:0000313" key="6">
    <source>
        <dbReference type="Proteomes" id="UP000241444"/>
    </source>
</evidence>
<feature type="domain" description="NADP-dependent oxidoreductase" evidence="4">
    <location>
        <begin position="15"/>
        <end position="263"/>
    </location>
</feature>
<proteinExistence type="predicted"/>
<sequence>MKSAALPSGESVPVLGQGTWYMGEDRRQFHQETDALRLGLDLGMTLIDTAEMYANGRAEEVVAEAISGRRDEAFLVSKVLPSNASHKGTMLACERSLKRMKCETIDLYLLHWRGGYSLAETIAGFEDLVRAGKIRHWGVSNFDTDDLDALEAFNGGKAVATNQVLYNLARRGTEYDLLPWCRTRRIPVMAYSPIEQGRVLGHPALAQVAQECGTSPAAVALAFVLMHDGVIAIPKSSTPAHIRDNRSAVDLRLTPEQLAVLDKAFPAPQRKRPLEML</sequence>
<evidence type="ECO:0000259" key="4">
    <source>
        <dbReference type="Pfam" id="PF00248"/>
    </source>
</evidence>
<feature type="active site" description="Proton donor" evidence="1">
    <location>
        <position position="53"/>
    </location>
</feature>
<protein>
    <submittedName>
        <fullName evidence="5">Oxidoreductase</fullName>
    </submittedName>
</protein>
<dbReference type="PIRSF" id="PIRSF000097">
    <property type="entry name" value="AKR"/>
    <property type="match status" value="1"/>
</dbReference>
<dbReference type="Proteomes" id="UP000241444">
    <property type="component" value="Unassembled WGS sequence"/>
</dbReference>
<dbReference type="CDD" id="cd19138">
    <property type="entry name" value="AKR_YeaE"/>
    <property type="match status" value="1"/>
</dbReference>
<dbReference type="SUPFAM" id="SSF51430">
    <property type="entry name" value="NAD(P)-linked oxidoreductase"/>
    <property type="match status" value="1"/>
</dbReference>
<dbReference type="InterPro" id="IPR036812">
    <property type="entry name" value="NAD(P)_OxRdtase_dom_sf"/>
</dbReference>
<dbReference type="AlphaFoldDB" id="A0A2P7BRZ2"/>
<feature type="binding site" evidence="2">
    <location>
        <position position="111"/>
    </location>
    <ligand>
        <name>substrate</name>
    </ligand>
</feature>
<evidence type="ECO:0000256" key="2">
    <source>
        <dbReference type="PIRSR" id="PIRSR000097-2"/>
    </source>
</evidence>
<evidence type="ECO:0000313" key="5">
    <source>
        <dbReference type="EMBL" id="PSH69236.1"/>
    </source>
</evidence>
<dbReference type="InterPro" id="IPR023210">
    <property type="entry name" value="NADP_OxRdtase_dom"/>
</dbReference>
<gene>
    <name evidence="5" type="ORF">CU102_09540</name>
</gene>
<accession>A0A2P7BRZ2</accession>
<dbReference type="InterPro" id="IPR020471">
    <property type="entry name" value="AKR"/>
</dbReference>
<name>A0A2P7BRZ2_9HYPH</name>
<evidence type="ECO:0000256" key="3">
    <source>
        <dbReference type="PIRSR" id="PIRSR000097-3"/>
    </source>
</evidence>
<evidence type="ECO:0000256" key="1">
    <source>
        <dbReference type="PIRSR" id="PIRSR000097-1"/>
    </source>
</evidence>
<dbReference type="EMBL" id="PGGO01000006">
    <property type="protein sequence ID" value="PSH69236.1"/>
    <property type="molecule type" value="Genomic_DNA"/>
</dbReference>
<dbReference type="GO" id="GO:0016491">
    <property type="term" value="F:oxidoreductase activity"/>
    <property type="evidence" value="ECO:0007669"/>
    <property type="project" value="InterPro"/>
</dbReference>
<comment type="caution">
    <text evidence="5">The sequence shown here is derived from an EMBL/GenBank/DDBJ whole genome shotgun (WGS) entry which is preliminary data.</text>
</comment>